<gene>
    <name evidence="1" type="ORF">FHS37_002245</name>
</gene>
<comment type="caution">
    <text evidence="1">The sequence shown here is derived from an EMBL/GenBank/DDBJ whole genome shotgun (WGS) entry which is preliminary data.</text>
</comment>
<name>A0A7W7LXE7_9ACTN</name>
<dbReference type="AlphaFoldDB" id="A0A7W7LXE7"/>
<proteinExistence type="predicted"/>
<evidence type="ECO:0000313" key="1">
    <source>
        <dbReference type="EMBL" id="MBB4898210.1"/>
    </source>
</evidence>
<dbReference type="EMBL" id="JACHJI010000003">
    <property type="protein sequence ID" value="MBB4898210.1"/>
    <property type="molecule type" value="Genomic_DNA"/>
</dbReference>
<evidence type="ECO:0000313" key="2">
    <source>
        <dbReference type="Proteomes" id="UP000579523"/>
    </source>
</evidence>
<protein>
    <submittedName>
        <fullName evidence="1">Uncharacterized protein</fullName>
    </submittedName>
</protein>
<sequence>MSGLVLLLGVLGLAVVAALLKVIIVRERSGTWIEAVESAARAFRRTLSVSAVALALYVGPEAIDVVQRL</sequence>
<keyword evidence="2" id="KW-1185">Reference proteome</keyword>
<organism evidence="1 2">
    <name type="scientific">Streptomyces griseomycini</name>
    <dbReference type="NCBI Taxonomy" id="66895"/>
    <lineage>
        <taxon>Bacteria</taxon>
        <taxon>Bacillati</taxon>
        <taxon>Actinomycetota</taxon>
        <taxon>Actinomycetes</taxon>
        <taxon>Kitasatosporales</taxon>
        <taxon>Streptomycetaceae</taxon>
        <taxon>Streptomyces</taxon>
    </lineage>
</organism>
<dbReference type="RefSeq" id="WP_184819645.1">
    <property type="nucleotide sequence ID" value="NZ_BMTI01000053.1"/>
</dbReference>
<accession>A0A7W7LXE7</accession>
<reference evidence="1 2" key="1">
    <citation type="submission" date="2020-08" db="EMBL/GenBank/DDBJ databases">
        <title>Genomic Encyclopedia of Type Strains, Phase III (KMG-III): the genomes of soil and plant-associated and newly described type strains.</title>
        <authorList>
            <person name="Whitman W."/>
        </authorList>
    </citation>
    <scope>NUCLEOTIDE SEQUENCE [LARGE SCALE GENOMIC DNA]</scope>
    <source>
        <strain evidence="1 2">CECT 3273</strain>
    </source>
</reference>
<dbReference type="Proteomes" id="UP000579523">
    <property type="component" value="Unassembled WGS sequence"/>
</dbReference>